<dbReference type="AlphaFoldDB" id="A0A1F5Z1L5"/>
<evidence type="ECO:0000313" key="2">
    <source>
        <dbReference type="EMBL" id="OGG06243.1"/>
    </source>
</evidence>
<feature type="region of interest" description="Disordered" evidence="1">
    <location>
        <begin position="102"/>
        <end position="123"/>
    </location>
</feature>
<organism evidence="2 3">
    <name type="scientific">Candidatus Gottesmanbacteria bacterium RIFCSPHIGHO2_01_FULL_40_15</name>
    <dbReference type="NCBI Taxonomy" id="1798376"/>
    <lineage>
        <taxon>Bacteria</taxon>
        <taxon>Candidatus Gottesmaniibacteriota</taxon>
    </lineage>
</organism>
<proteinExistence type="predicted"/>
<evidence type="ECO:0000313" key="3">
    <source>
        <dbReference type="Proteomes" id="UP000177354"/>
    </source>
</evidence>
<sequence>MKKFLLLPGCLVFILGFFILNKTGTGQIAAQTNQYYCTQSCCYSNAYPTTWVNHYWSWNKDDPVVNDIPLCEGCQSACFSKNCGAEQIDIAGAAPGTGIWKRHDKSCEPTSPPLPPKSPTPTPVQRPYVCTSSSISKSVLNSGQSLTVTVNGTPPSGTAIKSFTLAFYNRDNGTKPIFFSGTAQYQKVITAASGQTSATFTVSYSEINKPDLNWGGKYPVNFQVNGYFTLSDGRFSAADGKCVKWFSKGVIITTPTKTPTPPPKTPTKSPTPYLNALTCTKVVTLVNGYALPVGGQVKVGNNVSFVAYGTAAGGKIIRYMNFRLLNKTTNKYVFSQMVPAGKTSTGTYIGRTSSYKITSTGSYQVSAQMLEYSVTTSN</sequence>
<name>A0A1F5Z1L5_9BACT</name>
<protein>
    <submittedName>
        <fullName evidence="2">Uncharacterized protein</fullName>
    </submittedName>
</protein>
<feature type="compositionally biased region" description="Pro residues" evidence="1">
    <location>
        <begin position="110"/>
        <end position="123"/>
    </location>
</feature>
<comment type="caution">
    <text evidence="2">The sequence shown here is derived from an EMBL/GenBank/DDBJ whole genome shotgun (WGS) entry which is preliminary data.</text>
</comment>
<dbReference type="Proteomes" id="UP000177354">
    <property type="component" value="Unassembled WGS sequence"/>
</dbReference>
<evidence type="ECO:0000256" key="1">
    <source>
        <dbReference type="SAM" id="MobiDB-lite"/>
    </source>
</evidence>
<reference evidence="2 3" key="1">
    <citation type="journal article" date="2016" name="Nat. Commun.">
        <title>Thousands of microbial genomes shed light on interconnected biogeochemical processes in an aquifer system.</title>
        <authorList>
            <person name="Anantharaman K."/>
            <person name="Brown C.T."/>
            <person name="Hug L.A."/>
            <person name="Sharon I."/>
            <person name="Castelle C.J."/>
            <person name="Probst A.J."/>
            <person name="Thomas B.C."/>
            <person name="Singh A."/>
            <person name="Wilkins M.J."/>
            <person name="Karaoz U."/>
            <person name="Brodie E.L."/>
            <person name="Williams K.H."/>
            <person name="Hubbard S.S."/>
            <person name="Banfield J.F."/>
        </authorList>
    </citation>
    <scope>NUCLEOTIDE SEQUENCE [LARGE SCALE GENOMIC DNA]</scope>
</reference>
<gene>
    <name evidence="2" type="ORF">A2777_06595</name>
</gene>
<dbReference type="EMBL" id="MFJF01000018">
    <property type="protein sequence ID" value="OGG06243.1"/>
    <property type="molecule type" value="Genomic_DNA"/>
</dbReference>
<accession>A0A1F5Z1L5</accession>